<evidence type="ECO:0000256" key="1">
    <source>
        <dbReference type="SAM" id="MobiDB-lite"/>
    </source>
</evidence>
<keyword evidence="3" id="KW-1185">Reference proteome</keyword>
<gene>
    <name evidence="2" type="ORF">BP5796_09622</name>
</gene>
<dbReference type="OrthoDB" id="10427175at2759"/>
<feature type="compositionally biased region" description="Basic and acidic residues" evidence="1">
    <location>
        <begin position="146"/>
        <end position="159"/>
    </location>
</feature>
<reference evidence="2 3" key="1">
    <citation type="journal article" date="2018" name="IMA Fungus">
        <title>IMA Genome-F 9: Draft genome sequence of Annulohypoxylon stygium, Aspergillus mulundensis, Berkeleyomyces basicola (syn. Thielaviopsis basicola), Ceratocystis smalleyi, two Cercospora beticola strains, Coleophoma cylindrospora, Fusarium fracticaudum, Phialophora cf. hyalina, and Morchella septimelata.</title>
        <authorList>
            <person name="Wingfield B.D."/>
            <person name="Bills G.F."/>
            <person name="Dong Y."/>
            <person name="Huang W."/>
            <person name="Nel W.J."/>
            <person name="Swalarsk-Parry B.S."/>
            <person name="Vaghefi N."/>
            <person name="Wilken P.M."/>
            <person name="An Z."/>
            <person name="de Beer Z.W."/>
            <person name="De Vos L."/>
            <person name="Chen L."/>
            <person name="Duong T.A."/>
            <person name="Gao Y."/>
            <person name="Hammerbacher A."/>
            <person name="Kikkert J.R."/>
            <person name="Li Y."/>
            <person name="Li H."/>
            <person name="Li K."/>
            <person name="Li Q."/>
            <person name="Liu X."/>
            <person name="Ma X."/>
            <person name="Naidoo K."/>
            <person name="Pethybridge S.J."/>
            <person name="Sun J."/>
            <person name="Steenkamp E.T."/>
            <person name="van der Nest M.A."/>
            <person name="van Wyk S."/>
            <person name="Wingfield M.J."/>
            <person name="Xiong C."/>
            <person name="Yue Q."/>
            <person name="Zhang X."/>
        </authorList>
    </citation>
    <scope>NUCLEOTIDE SEQUENCE [LARGE SCALE GENOMIC DNA]</scope>
    <source>
        <strain evidence="2 3">BP5796</strain>
    </source>
</reference>
<comment type="caution">
    <text evidence="2">The sequence shown here is derived from an EMBL/GenBank/DDBJ whole genome shotgun (WGS) entry which is preliminary data.</text>
</comment>
<dbReference type="AlphaFoldDB" id="A0A3D8QYH1"/>
<feature type="compositionally biased region" description="Acidic residues" evidence="1">
    <location>
        <begin position="63"/>
        <end position="73"/>
    </location>
</feature>
<feature type="region of interest" description="Disordered" evidence="1">
    <location>
        <begin position="125"/>
        <end position="159"/>
    </location>
</feature>
<feature type="compositionally biased region" description="Low complexity" evidence="1">
    <location>
        <begin position="41"/>
        <end position="57"/>
    </location>
</feature>
<evidence type="ECO:0000313" key="3">
    <source>
        <dbReference type="Proteomes" id="UP000256328"/>
    </source>
</evidence>
<sequence length="339" mass="37337">MKLDIRNITTQSRLRRKTVRAQEGSEKGMNTPPTGPTTFASSTDATLLPTPSSSSPSNQQVWDDSDGELSDVDESIFGPDVFQALCPGLHKQQENRHVSPYSSMSSTDLPQALKIIEPTASSMCLNQSYDSEPEPSNASPQVRSSFLEKEDRVKRPSREDQDNLCWKFNQLEIPGVEVNDAGMRTKSSKFLPNKALTRTTSLSGRLVVKPQPDSYPLLSRLPARNNSKASLDLQPSELSRAFGADEIGNISGPHTDLLSLKSLVHGAYFYFHTQPWTYSFDYKAARSLPATTSTEEDLILITTATFLNLSRRHPATLLDYSVPVSSAEACEALIHALST</sequence>
<feature type="compositionally biased region" description="Polar residues" evidence="1">
    <location>
        <begin position="125"/>
        <end position="144"/>
    </location>
</feature>
<proteinExistence type="predicted"/>
<evidence type="ECO:0000313" key="2">
    <source>
        <dbReference type="EMBL" id="RDW66873.1"/>
    </source>
</evidence>
<protein>
    <submittedName>
        <fullName evidence="2">Uncharacterized protein</fullName>
    </submittedName>
</protein>
<name>A0A3D8QYH1_9HELO</name>
<accession>A0A3D8QYH1</accession>
<dbReference type="EMBL" id="PDLN01000014">
    <property type="protein sequence ID" value="RDW66873.1"/>
    <property type="molecule type" value="Genomic_DNA"/>
</dbReference>
<organism evidence="2 3">
    <name type="scientific">Coleophoma crateriformis</name>
    <dbReference type="NCBI Taxonomy" id="565419"/>
    <lineage>
        <taxon>Eukaryota</taxon>
        <taxon>Fungi</taxon>
        <taxon>Dikarya</taxon>
        <taxon>Ascomycota</taxon>
        <taxon>Pezizomycotina</taxon>
        <taxon>Leotiomycetes</taxon>
        <taxon>Helotiales</taxon>
        <taxon>Dermateaceae</taxon>
        <taxon>Coleophoma</taxon>
    </lineage>
</organism>
<dbReference type="Proteomes" id="UP000256328">
    <property type="component" value="Unassembled WGS sequence"/>
</dbReference>
<feature type="region of interest" description="Disordered" evidence="1">
    <location>
        <begin position="1"/>
        <end position="73"/>
    </location>
</feature>